<reference evidence="4" key="1">
    <citation type="journal article" date="2019" name="Int. J. Syst. Evol. Microbiol.">
        <title>The Global Catalogue of Microorganisms (GCM) 10K type strain sequencing project: providing services to taxonomists for standard genome sequencing and annotation.</title>
        <authorList>
            <consortium name="The Broad Institute Genomics Platform"/>
            <consortium name="The Broad Institute Genome Sequencing Center for Infectious Disease"/>
            <person name="Wu L."/>
            <person name="Ma J."/>
        </authorList>
    </citation>
    <scope>NUCLEOTIDE SEQUENCE [LARGE SCALE GENOMIC DNA]</scope>
    <source>
        <strain evidence="4">CCM 8911</strain>
    </source>
</reference>
<proteinExistence type="inferred from homology"/>
<gene>
    <name evidence="3" type="ORF">ACFQ3L_09580</name>
</gene>
<keyword evidence="2" id="KW-1277">Toxin-antitoxin system</keyword>
<dbReference type="Proteomes" id="UP001597249">
    <property type="component" value="Unassembled WGS sequence"/>
</dbReference>
<organism evidence="3 4">
    <name type="scientific">Lacticaseibacillus jixianensis</name>
    <dbReference type="NCBI Taxonomy" id="2486012"/>
    <lineage>
        <taxon>Bacteria</taxon>
        <taxon>Bacillati</taxon>
        <taxon>Bacillota</taxon>
        <taxon>Bacilli</taxon>
        <taxon>Lactobacillales</taxon>
        <taxon>Lactobacillaceae</taxon>
        <taxon>Lacticaseibacillus</taxon>
    </lineage>
</organism>
<dbReference type="PANTHER" id="PTHR38781:SF1">
    <property type="entry name" value="ANTITOXIN DINJ-RELATED"/>
    <property type="match status" value="1"/>
</dbReference>
<dbReference type="Gene3D" id="1.10.1220.10">
    <property type="entry name" value="Met repressor-like"/>
    <property type="match status" value="1"/>
</dbReference>
<evidence type="ECO:0000256" key="2">
    <source>
        <dbReference type="ARBA" id="ARBA00022649"/>
    </source>
</evidence>
<dbReference type="NCBIfam" id="TIGR02384">
    <property type="entry name" value="RelB_DinJ"/>
    <property type="match status" value="1"/>
</dbReference>
<evidence type="ECO:0000256" key="1">
    <source>
        <dbReference type="ARBA" id="ARBA00010562"/>
    </source>
</evidence>
<dbReference type="Pfam" id="PF04221">
    <property type="entry name" value="RelB"/>
    <property type="match status" value="1"/>
</dbReference>
<dbReference type="RefSeq" id="WP_125586719.1">
    <property type="nucleotide sequence ID" value="NZ_JBHTMO010000031.1"/>
</dbReference>
<sequence length="96" mass="10780">MATKEKSPTTLRLDKQTKEEARQVFAEMGMDFTTGINIYINQVARDHKLPFTPSAVDPLDAATEQALADMAAGRMTDYKDFEAYQRAMDKLSTTTK</sequence>
<dbReference type="EMBL" id="JBHTMO010000031">
    <property type="protein sequence ID" value="MFD1393815.1"/>
    <property type="molecule type" value="Genomic_DNA"/>
</dbReference>
<comment type="caution">
    <text evidence="3">The sequence shown here is derived from an EMBL/GenBank/DDBJ whole genome shotgun (WGS) entry which is preliminary data.</text>
</comment>
<dbReference type="PANTHER" id="PTHR38781">
    <property type="entry name" value="ANTITOXIN DINJ-RELATED"/>
    <property type="match status" value="1"/>
</dbReference>
<name>A0ABW4B9Z2_9LACO</name>
<keyword evidence="4" id="KW-1185">Reference proteome</keyword>
<dbReference type="InterPro" id="IPR013321">
    <property type="entry name" value="Arc_rbn_hlx_hlx"/>
</dbReference>
<comment type="similarity">
    <text evidence="1">Belongs to the RelB/DinJ antitoxin family.</text>
</comment>
<evidence type="ECO:0000313" key="3">
    <source>
        <dbReference type="EMBL" id="MFD1393815.1"/>
    </source>
</evidence>
<protein>
    <submittedName>
        <fullName evidence="3">Type II toxin-antitoxin system RelB/DinJ family antitoxin</fullName>
    </submittedName>
</protein>
<accession>A0ABW4B9Z2</accession>
<dbReference type="InterPro" id="IPR007337">
    <property type="entry name" value="RelB/DinJ"/>
</dbReference>
<evidence type="ECO:0000313" key="4">
    <source>
        <dbReference type="Proteomes" id="UP001597249"/>
    </source>
</evidence>